<feature type="compositionally biased region" description="Pro residues" evidence="1">
    <location>
        <begin position="233"/>
        <end position="244"/>
    </location>
</feature>
<evidence type="ECO:0008006" key="5">
    <source>
        <dbReference type="Google" id="ProtNLM"/>
    </source>
</evidence>
<keyword evidence="2" id="KW-1133">Transmembrane helix</keyword>
<feature type="region of interest" description="Disordered" evidence="1">
    <location>
        <begin position="227"/>
        <end position="248"/>
    </location>
</feature>
<accession>A0A1B5KYD0</accession>
<organism evidence="3 4">
    <name type="scientific">Ustilaginoidea virens</name>
    <name type="common">Rice false smut fungus</name>
    <name type="synonym">Villosiclava virens</name>
    <dbReference type="NCBI Taxonomy" id="1159556"/>
    <lineage>
        <taxon>Eukaryota</taxon>
        <taxon>Fungi</taxon>
        <taxon>Dikarya</taxon>
        <taxon>Ascomycota</taxon>
        <taxon>Pezizomycotina</taxon>
        <taxon>Sordariomycetes</taxon>
        <taxon>Hypocreomycetidae</taxon>
        <taxon>Hypocreales</taxon>
        <taxon>Clavicipitaceae</taxon>
        <taxon>Ustilaginoidea</taxon>
    </lineage>
</organism>
<name>A0A1B5KYD0_USTVR</name>
<sequence>MRARLALRREQPVVAVVVVPTSATPRFRCARSFPSPARFLSSKSRPSLPFLTVPQASPSVARLYTSERKRWLKHEAKLAVRYTLTLWGLAACALVILFFVNEEASEREYPTPHEWDFFTRKLLRDARDFKDPKDGEVNWARCLELAREAVLRLEDPRVGGGNLVRLSDKLDFSLDVPEEFVHYDISAMSEEWRRGYFEAVMLAAQAAEHVDGWLRDTTRNLVCPPEFAVGPSNPRPRPIPPGSPHAPREADCQLAYPPADRFYLKILATQGLSSRQRMEAALAYASFTDFKNRTGAEALYALALSEAGAGLETSDLPDGAKTLLTKSGAPPPSANLLDALTAFANHKARQGDVSLALPIYVSLLKARRSLSDKPTETAPSRARKRSSYEQLTQLLLPPAYPPPGPDGTQPPWRDPYERCQEAALHLYMGEILYATSAADDGLAWTRDGVDIAEEQLRALGAASKDKRAKRTCRECLTTGLENWSTMVSRLAKAEAAEKSNGARPSMFSFWGGPQDTDGRWAAEKAVVEERTRRTRELLEDVSPPAPGITSYFKA</sequence>
<comment type="caution">
    <text evidence="3">The sequence shown here is derived from an EMBL/GenBank/DDBJ whole genome shotgun (WGS) entry which is preliminary data.</text>
</comment>
<evidence type="ECO:0000313" key="4">
    <source>
        <dbReference type="Proteomes" id="UP000054053"/>
    </source>
</evidence>
<dbReference type="Proteomes" id="UP000054053">
    <property type="component" value="Unassembled WGS sequence"/>
</dbReference>
<evidence type="ECO:0000256" key="2">
    <source>
        <dbReference type="SAM" id="Phobius"/>
    </source>
</evidence>
<dbReference type="EMBL" id="BBTG02000043">
    <property type="protein sequence ID" value="GAO16075.1"/>
    <property type="molecule type" value="Genomic_DNA"/>
</dbReference>
<reference evidence="4" key="1">
    <citation type="journal article" date="2016" name="Genome Announc.">
        <title>Genome sequence of Ustilaginoidea virens IPU010, a rice pathogenic fungus causing false smut.</title>
        <authorList>
            <person name="Kumagai T."/>
            <person name="Ishii T."/>
            <person name="Terai G."/>
            <person name="Umemura M."/>
            <person name="Machida M."/>
            <person name="Asai K."/>
        </authorList>
    </citation>
    <scope>NUCLEOTIDE SEQUENCE [LARGE SCALE GENOMIC DNA]</scope>
    <source>
        <strain evidence="4">IPU010</strain>
    </source>
</reference>
<proteinExistence type="predicted"/>
<protein>
    <recommendedName>
        <fullName evidence="5">MFS maltose permease</fullName>
    </recommendedName>
</protein>
<keyword evidence="2" id="KW-0812">Transmembrane</keyword>
<keyword evidence="2" id="KW-0472">Membrane</keyword>
<gene>
    <name evidence="3" type="ORF">UVI_02054170</name>
</gene>
<evidence type="ECO:0000256" key="1">
    <source>
        <dbReference type="SAM" id="MobiDB-lite"/>
    </source>
</evidence>
<feature type="transmembrane region" description="Helical" evidence="2">
    <location>
        <begin position="78"/>
        <end position="100"/>
    </location>
</feature>
<evidence type="ECO:0000313" key="3">
    <source>
        <dbReference type="EMBL" id="GAO16075.1"/>
    </source>
</evidence>
<dbReference type="AlphaFoldDB" id="A0A1B5KYD0"/>